<reference evidence="6 7" key="1">
    <citation type="submission" date="2020-08" db="EMBL/GenBank/DDBJ databases">
        <authorList>
            <person name="Criscuolo A."/>
        </authorList>
    </citation>
    <scope>NUCLEOTIDE SEQUENCE [LARGE SCALE GENOMIC DNA]</scope>
    <source>
        <strain evidence="6">CIP111764</strain>
    </source>
</reference>
<gene>
    <name evidence="6" type="primary">hdfR_6</name>
    <name evidence="6" type="ORF">PSEWESI4_03687</name>
</gene>
<evidence type="ECO:0000313" key="6">
    <source>
        <dbReference type="EMBL" id="CAD5109390.1"/>
    </source>
</evidence>
<evidence type="ECO:0000256" key="3">
    <source>
        <dbReference type="ARBA" id="ARBA00023125"/>
    </source>
</evidence>
<dbReference type="InterPro" id="IPR036390">
    <property type="entry name" value="WH_DNA-bd_sf"/>
</dbReference>
<dbReference type="SUPFAM" id="SSF53850">
    <property type="entry name" value="Periplasmic binding protein-like II"/>
    <property type="match status" value="1"/>
</dbReference>
<dbReference type="InterPro" id="IPR050950">
    <property type="entry name" value="HTH-type_LysR_regulators"/>
</dbReference>
<accession>A0A7U7IAH6</accession>
<dbReference type="RefSeq" id="WP_187672705.1">
    <property type="nucleotide sequence ID" value="NZ_CAJFCI010000074.1"/>
</dbReference>
<organism evidence="6 7">
    <name type="scientific">Zestomonas carbonaria</name>
    <dbReference type="NCBI Taxonomy" id="2762745"/>
    <lineage>
        <taxon>Bacteria</taxon>
        <taxon>Pseudomonadati</taxon>
        <taxon>Pseudomonadota</taxon>
        <taxon>Gammaproteobacteria</taxon>
        <taxon>Pseudomonadales</taxon>
        <taxon>Pseudomonadaceae</taxon>
        <taxon>Zestomonas</taxon>
    </lineage>
</organism>
<sequence length="305" mass="33953">MHDLRQLRHFVALAEHCNFARAAEAVNLSQPALTRSLQALERSLDCQLLDRSPRGGVNLTEHGRLVLRYAQRLLASDQELKNAVSQLSNLESGELHVGAGAYPSAGLVPRALGRLLARHPRIRLFLQVDNRLQLRDHLLGNRLELYVADVREVIDDPQLAITLLHNYPIVIFCRARHPVLQQGTPEAGELGRYPLAATHIPVKESIILSQLNDHHPPLSVQCDNFLALHRLVCESDALGLAPWDVIAEDVHAGRLAVLPLPKERLDFSTAYGVVSRRGQSLSPAAAALKEIILEADEQTHRQLYR</sequence>
<keyword evidence="4" id="KW-0804">Transcription</keyword>
<proteinExistence type="inferred from homology"/>
<dbReference type="InterPro" id="IPR000847">
    <property type="entry name" value="LysR_HTH_N"/>
</dbReference>
<dbReference type="Gene3D" id="1.10.10.10">
    <property type="entry name" value="Winged helix-like DNA-binding domain superfamily/Winged helix DNA-binding domain"/>
    <property type="match status" value="1"/>
</dbReference>
<keyword evidence="7" id="KW-1185">Reference proteome</keyword>
<protein>
    <submittedName>
        <fullName evidence="6">HTH-type transcriptional regulator HdfR</fullName>
    </submittedName>
</protein>
<dbReference type="SUPFAM" id="SSF46785">
    <property type="entry name" value="Winged helix' DNA-binding domain"/>
    <property type="match status" value="1"/>
</dbReference>
<dbReference type="FunFam" id="1.10.10.10:FF:000001">
    <property type="entry name" value="LysR family transcriptional regulator"/>
    <property type="match status" value="1"/>
</dbReference>
<dbReference type="InterPro" id="IPR005119">
    <property type="entry name" value="LysR_subst-bd"/>
</dbReference>
<name>A0A7U7IAH6_9GAMM</name>
<evidence type="ECO:0000256" key="4">
    <source>
        <dbReference type="ARBA" id="ARBA00023163"/>
    </source>
</evidence>
<dbReference type="GO" id="GO:0005829">
    <property type="term" value="C:cytosol"/>
    <property type="evidence" value="ECO:0007669"/>
    <property type="project" value="TreeGrafter"/>
</dbReference>
<dbReference type="PROSITE" id="PS50931">
    <property type="entry name" value="HTH_LYSR"/>
    <property type="match status" value="1"/>
</dbReference>
<dbReference type="Pfam" id="PF00126">
    <property type="entry name" value="HTH_1"/>
    <property type="match status" value="1"/>
</dbReference>
<evidence type="ECO:0000256" key="2">
    <source>
        <dbReference type="ARBA" id="ARBA00023015"/>
    </source>
</evidence>
<dbReference type="Gene3D" id="3.40.190.290">
    <property type="match status" value="1"/>
</dbReference>
<dbReference type="Proteomes" id="UP000583387">
    <property type="component" value="Unassembled WGS sequence"/>
</dbReference>
<comment type="caution">
    <text evidence="6">The sequence shown here is derived from an EMBL/GenBank/DDBJ whole genome shotgun (WGS) entry which is preliminary data.</text>
</comment>
<keyword evidence="2" id="KW-0805">Transcription regulation</keyword>
<dbReference type="PRINTS" id="PR00039">
    <property type="entry name" value="HTHLYSR"/>
</dbReference>
<dbReference type="PANTHER" id="PTHR30419">
    <property type="entry name" value="HTH-TYPE TRANSCRIPTIONAL REGULATOR YBHD"/>
    <property type="match status" value="1"/>
</dbReference>
<dbReference type="PANTHER" id="PTHR30419:SF30">
    <property type="entry name" value="LYSR FAMILY TRANSCRIPTIONAL REGULATOR"/>
    <property type="match status" value="1"/>
</dbReference>
<dbReference type="Pfam" id="PF03466">
    <property type="entry name" value="LysR_substrate"/>
    <property type="match status" value="1"/>
</dbReference>
<evidence type="ECO:0000256" key="1">
    <source>
        <dbReference type="ARBA" id="ARBA00009437"/>
    </source>
</evidence>
<evidence type="ECO:0000259" key="5">
    <source>
        <dbReference type="PROSITE" id="PS50931"/>
    </source>
</evidence>
<dbReference type="InterPro" id="IPR036388">
    <property type="entry name" value="WH-like_DNA-bd_sf"/>
</dbReference>
<dbReference type="GO" id="GO:0003700">
    <property type="term" value="F:DNA-binding transcription factor activity"/>
    <property type="evidence" value="ECO:0007669"/>
    <property type="project" value="InterPro"/>
</dbReference>
<comment type="similarity">
    <text evidence="1">Belongs to the LysR transcriptional regulatory family.</text>
</comment>
<dbReference type="GO" id="GO:0003677">
    <property type="term" value="F:DNA binding"/>
    <property type="evidence" value="ECO:0007669"/>
    <property type="project" value="UniProtKB-KW"/>
</dbReference>
<evidence type="ECO:0000313" key="7">
    <source>
        <dbReference type="Proteomes" id="UP000583387"/>
    </source>
</evidence>
<dbReference type="EMBL" id="CAJFCI010000074">
    <property type="protein sequence ID" value="CAD5109390.1"/>
    <property type="molecule type" value="Genomic_DNA"/>
</dbReference>
<feature type="domain" description="HTH lysR-type" evidence="5">
    <location>
        <begin position="1"/>
        <end position="60"/>
    </location>
</feature>
<keyword evidence="3" id="KW-0238">DNA-binding</keyword>
<dbReference type="AlphaFoldDB" id="A0A7U7IAH6"/>